<dbReference type="PANTHER" id="PTHR11070:SF17">
    <property type="entry name" value="DNA HELICASE IV"/>
    <property type="match status" value="1"/>
</dbReference>
<dbReference type="InterPro" id="IPR014016">
    <property type="entry name" value="UvrD-like_ATP-bd"/>
</dbReference>
<feature type="binding site" evidence="9">
    <location>
        <begin position="202"/>
        <end position="209"/>
    </location>
    <ligand>
        <name>ATP</name>
        <dbReference type="ChEBI" id="CHEBI:30616"/>
    </ligand>
</feature>
<evidence type="ECO:0000256" key="1">
    <source>
        <dbReference type="ARBA" id="ARBA00022741"/>
    </source>
</evidence>
<evidence type="ECO:0000256" key="3">
    <source>
        <dbReference type="ARBA" id="ARBA00022806"/>
    </source>
</evidence>
<evidence type="ECO:0000256" key="2">
    <source>
        <dbReference type="ARBA" id="ARBA00022801"/>
    </source>
</evidence>
<organism evidence="12 13">
    <name type="scientific">Bacillus rhizoplanae</name>
    <dbReference type="NCBI Taxonomy" id="2880966"/>
    <lineage>
        <taxon>Bacteria</taxon>
        <taxon>Bacillati</taxon>
        <taxon>Bacillota</taxon>
        <taxon>Bacilli</taxon>
        <taxon>Bacillales</taxon>
        <taxon>Bacillaceae</taxon>
        <taxon>Bacillus</taxon>
    </lineage>
</organism>
<dbReference type="Pfam" id="PF00580">
    <property type="entry name" value="UvrD-helicase"/>
    <property type="match status" value="1"/>
</dbReference>
<comment type="catalytic activity">
    <reaction evidence="8">
        <text>ATP + H2O = ADP + phosphate + H(+)</text>
        <dbReference type="Rhea" id="RHEA:13065"/>
        <dbReference type="ChEBI" id="CHEBI:15377"/>
        <dbReference type="ChEBI" id="CHEBI:15378"/>
        <dbReference type="ChEBI" id="CHEBI:30616"/>
        <dbReference type="ChEBI" id="CHEBI:43474"/>
        <dbReference type="ChEBI" id="CHEBI:456216"/>
        <dbReference type="EC" id="5.6.2.4"/>
    </reaction>
</comment>
<keyword evidence="4 9" id="KW-0067">ATP-binding</keyword>
<dbReference type="PROSITE" id="PS51198">
    <property type="entry name" value="UVRD_HELICASE_ATP_BIND"/>
    <property type="match status" value="1"/>
</dbReference>
<keyword evidence="13" id="KW-1185">Reference proteome</keyword>
<dbReference type="SUPFAM" id="SSF52540">
    <property type="entry name" value="P-loop containing nucleoside triphosphate hydrolases"/>
    <property type="match status" value="1"/>
</dbReference>
<dbReference type="InterPro" id="IPR027785">
    <property type="entry name" value="UvrD-like_helicase_C"/>
</dbReference>
<evidence type="ECO:0000313" key="13">
    <source>
        <dbReference type="Proteomes" id="UP000789423"/>
    </source>
</evidence>
<evidence type="ECO:0000313" key="12">
    <source>
        <dbReference type="EMBL" id="CAG9614852.1"/>
    </source>
</evidence>
<dbReference type="PANTHER" id="PTHR11070">
    <property type="entry name" value="UVRD / RECB / PCRA DNA HELICASE FAMILY MEMBER"/>
    <property type="match status" value="1"/>
</dbReference>
<evidence type="ECO:0000256" key="4">
    <source>
        <dbReference type="ARBA" id="ARBA00022840"/>
    </source>
</evidence>
<comment type="catalytic activity">
    <reaction evidence="6">
        <text>Couples ATP hydrolysis with the unwinding of duplex DNA by translocating in the 3'-5' direction.</text>
        <dbReference type="EC" id="5.6.2.4"/>
    </reaction>
</comment>
<dbReference type="InterPro" id="IPR014017">
    <property type="entry name" value="DNA_helicase_UvrD-like_C"/>
</dbReference>
<reference evidence="12 13" key="1">
    <citation type="submission" date="2021-10" db="EMBL/GenBank/DDBJ databases">
        <authorList>
            <person name="Criscuolo A."/>
        </authorList>
    </citation>
    <scope>NUCLEOTIDE SEQUENCE [LARGE SCALE GENOMIC DNA]</scope>
    <source>
        <strain evidence="13">CIP 111899</strain>
    </source>
</reference>
<dbReference type="Gene3D" id="3.40.50.300">
    <property type="entry name" value="P-loop containing nucleotide triphosphate hydrolases"/>
    <property type="match status" value="3"/>
</dbReference>
<dbReference type="RefSeq" id="WP_230576789.1">
    <property type="nucleotide sequence ID" value="NZ_CAKJTI010000041.1"/>
</dbReference>
<dbReference type="EMBL" id="CAKJTI010000041">
    <property type="protein sequence ID" value="CAG9614852.1"/>
    <property type="molecule type" value="Genomic_DNA"/>
</dbReference>
<comment type="caution">
    <text evidence="12">The sequence shown here is derived from an EMBL/GenBank/DDBJ whole genome shotgun (WGS) entry which is preliminary data.</text>
</comment>
<evidence type="ECO:0000256" key="6">
    <source>
        <dbReference type="ARBA" id="ARBA00034617"/>
    </source>
</evidence>
<gene>
    <name evidence="12" type="primary">helD_2</name>
    <name evidence="12" type="ORF">BACCIP111899_04085</name>
</gene>
<dbReference type="EC" id="5.6.2.4" evidence="7"/>
<dbReference type="InterPro" id="IPR027417">
    <property type="entry name" value="P-loop_NTPase"/>
</dbReference>
<dbReference type="Pfam" id="PF13538">
    <property type="entry name" value="UvrD_C_2"/>
    <property type="match status" value="1"/>
</dbReference>
<proteinExistence type="predicted"/>
<evidence type="ECO:0000259" key="11">
    <source>
        <dbReference type="PROSITE" id="PS51198"/>
    </source>
</evidence>
<keyword evidence="3 9" id="KW-0347">Helicase</keyword>
<evidence type="ECO:0000256" key="7">
    <source>
        <dbReference type="ARBA" id="ARBA00034808"/>
    </source>
</evidence>
<keyword evidence="2 9" id="KW-0378">Hydrolase</keyword>
<accession>A0ABM8YG87</accession>
<keyword evidence="5" id="KW-0413">Isomerase</keyword>
<dbReference type="GO" id="GO:0016787">
    <property type="term" value="F:hydrolase activity"/>
    <property type="evidence" value="ECO:0007669"/>
    <property type="project" value="UniProtKB-KW"/>
</dbReference>
<dbReference type="Pfam" id="PF13361">
    <property type="entry name" value="UvrD_C"/>
    <property type="match status" value="1"/>
</dbReference>
<keyword evidence="1 9" id="KW-0547">Nucleotide-binding</keyword>
<evidence type="ECO:0000256" key="5">
    <source>
        <dbReference type="ARBA" id="ARBA00023235"/>
    </source>
</evidence>
<dbReference type="InterPro" id="IPR000212">
    <property type="entry name" value="DNA_helicase_UvrD/REP"/>
</dbReference>
<protein>
    <recommendedName>
        <fullName evidence="7">DNA 3'-5' helicase</fullName>
        <ecNumber evidence="7">5.6.2.4</ecNumber>
    </recommendedName>
</protein>
<keyword evidence="10" id="KW-0175">Coiled coil</keyword>
<evidence type="ECO:0000256" key="10">
    <source>
        <dbReference type="SAM" id="Coils"/>
    </source>
</evidence>
<dbReference type="GO" id="GO:0003678">
    <property type="term" value="F:DNA helicase activity"/>
    <property type="evidence" value="ECO:0007669"/>
    <property type="project" value="UniProtKB-EC"/>
</dbReference>
<feature type="coiled-coil region" evidence="10">
    <location>
        <begin position="2"/>
        <end position="29"/>
    </location>
</feature>
<feature type="domain" description="UvrD-like helicase ATP-binding" evidence="11">
    <location>
        <begin position="181"/>
        <end position="533"/>
    </location>
</feature>
<name>A0ABM8YG87_9BACI</name>
<dbReference type="Proteomes" id="UP000789423">
    <property type="component" value="Unassembled WGS sequence"/>
</dbReference>
<evidence type="ECO:0000256" key="8">
    <source>
        <dbReference type="ARBA" id="ARBA00048988"/>
    </source>
</evidence>
<evidence type="ECO:0000256" key="9">
    <source>
        <dbReference type="PROSITE-ProRule" id="PRU00560"/>
    </source>
</evidence>
<sequence>MKEIFELELEKLNNTLSKINHQLHKLENIPVYYGENFTEQVLETMRESSRQRLRIASQEPYFGRLDFQEEGELQPKPVYIGKVGASDEETQQPIVVDWRAPVASMFYSFTGGEDVAFYDSPEGMVEGLVHLKRNIAIRKQALERVIDTYVRGSDDLSLADDFLLYRLGENKDNKLKDIVSTIQSEQNEIIRAEKNVPLIIQGVAGSGKTTIALHRLAFLIYQYREQLRAEKMIVFAPNSIFLDYISSVLPELGVGDIHQTTFHDWALHTLENSVSVQSTDKQLQQAFSIHKDKDEIAAGKLKGSMEFQVFINQSLSNYEKSIVLTKYFEPWDYSVLQGEVIQQWFETEYKHYPLGKRRERIVARMKRWIEMELKMISDTNKKKQLKKQAMQRLNSYLKFWPKMNALSFYSMLMKQEDILSVLPAELVQETAKNCRKKEVTLEDLAPLIYIHHYLEGIKPGQKFHHVVIDEAQDFSPFQLSILKEITLGNSFTILGDLSQAIHEYQGIHDWQQFQDVFYQNAQYYELTRSYRSTKEIIHFANEVIQNANIPVGLANPVFRSGESVKIISTNDQFQSVLSTVKTMQEQHVKTIAIVGRTEEECREIYGKLTEAGISTNIIEANQSKYEGGISVVPVYLAKGLEFDAVLLIDVDATHYKQTKQDAKLLYVGCTRSLHDLRIFYSGTCSPLIQQIPRELYEERIDVQSN</sequence>